<organism evidence="5 8">
    <name type="scientific">Mycobacterium noviomagense</name>
    <dbReference type="NCBI Taxonomy" id="459858"/>
    <lineage>
        <taxon>Bacteria</taxon>
        <taxon>Bacillati</taxon>
        <taxon>Actinomycetota</taxon>
        <taxon>Actinomycetes</taxon>
        <taxon>Mycobacteriales</taxon>
        <taxon>Mycobacteriaceae</taxon>
        <taxon>Mycobacterium</taxon>
    </lineage>
</organism>
<dbReference type="Pfam" id="PF13365">
    <property type="entry name" value="Trypsin_2"/>
    <property type="match status" value="1"/>
</dbReference>
<evidence type="ECO:0008006" key="9">
    <source>
        <dbReference type="Google" id="ProtNLM"/>
    </source>
</evidence>
<evidence type="ECO:0000313" key="6">
    <source>
        <dbReference type="EMBL" id="ORB12278.1"/>
    </source>
</evidence>
<evidence type="ECO:0000256" key="3">
    <source>
        <dbReference type="ARBA" id="ARBA00022801"/>
    </source>
</evidence>
<comment type="similarity">
    <text evidence="1">Belongs to the peptidase S1C family.</text>
</comment>
<evidence type="ECO:0000313" key="5">
    <source>
        <dbReference type="EMBL" id="BBY09031.1"/>
    </source>
</evidence>
<dbReference type="PRINTS" id="PR00834">
    <property type="entry name" value="PROTEASES2C"/>
</dbReference>
<name>A0A7I7PKC8_9MYCO</name>
<dbReference type="SUPFAM" id="SSF50494">
    <property type="entry name" value="Trypsin-like serine proteases"/>
    <property type="match status" value="1"/>
</dbReference>
<dbReference type="KEGG" id="mnv:MNVI_43490"/>
<dbReference type="GO" id="GO:0006508">
    <property type="term" value="P:proteolysis"/>
    <property type="evidence" value="ECO:0007669"/>
    <property type="project" value="UniProtKB-KW"/>
</dbReference>
<dbReference type="EMBL" id="MVIC01000036">
    <property type="protein sequence ID" value="ORB12278.1"/>
    <property type="molecule type" value="Genomic_DNA"/>
</dbReference>
<reference evidence="6 7" key="1">
    <citation type="submission" date="2017-02" db="EMBL/GenBank/DDBJ databases">
        <title>The new phylogeny of genus Mycobacterium.</title>
        <authorList>
            <person name="Tortoli E."/>
            <person name="Trovato A."/>
            <person name="Cirillo D.M."/>
        </authorList>
    </citation>
    <scope>NUCLEOTIDE SEQUENCE [LARGE SCALE GENOMIC DNA]</scope>
    <source>
        <strain evidence="6 7">DSM 45145</strain>
    </source>
</reference>
<dbReference type="InterPro" id="IPR001940">
    <property type="entry name" value="Peptidase_S1C"/>
</dbReference>
<gene>
    <name evidence="6" type="ORF">BST37_16830</name>
    <name evidence="5" type="ORF">MNVI_43490</name>
</gene>
<proteinExistence type="inferred from homology"/>
<evidence type="ECO:0000256" key="4">
    <source>
        <dbReference type="SAM" id="MobiDB-lite"/>
    </source>
</evidence>
<dbReference type="GO" id="GO:0004252">
    <property type="term" value="F:serine-type endopeptidase activity"/>
    <property type="evidence" value="ECO:0007669"/>
    <property type="project" value="InterPro"/>
</dbReference>
<evidence type="ECO:0000313" key="7">
    <source>
        <dbReference type="Proteomes" id="UP000192374"/>
    </source>
</evidence>
<dbReference type="InterPro" id="IPR009003">
    <property type="entry name" value="Peptidase_S1_PA"/>
</dbReference>
<dbReference type="EMBL" id="AP022583">
    <property type="protein sequence ID" value="BBY09031.1"/>
    <property type="molecule type" value="Genomic_DNA"/>
</dbReference>
<dbReference type="Gene3D" id="2.40.10.10">
    <property type="entry name" value="Trypsin-like serine proteases"/>
    <property type="match status" value="1"/>
</dbReference>
<evidence type="ECO:0000256" key="1">
    <source>
        <dbReference type="ARBA" id="ARBA00010541"/>
    </source>
</evidence>
<dbReference type="AlphaFoldDB" id="A0A7I7PKC8"/>
<reference evidence="5 8" key="2">
    <citation type="journal article" date="2019" name="Emerg. Microbes Infect.">
        <title>Comprehensive subspecies identification of 175 nontuberculous mycobacteria species based on 7547 genomic profiles.</title>
        <authorList>
            <person name="Matsumoto Y."/>
            <person name="Kinjo T."/>
            <person name="Motooka D."/>
            <person name="Nabeya D."/>
            <person name="Jung N."/>
            <person name="Uechi K."/>
            <person name="Horii T."/>
            <person name="Iida T."/>
            <person name="Fujita J."/>
            <person name="Nakamura S."/>
        </authorList>
    </citation>
    <scope>NUCLEOTIDE SEQUENCE [LARGE SCALE GENOMIC DNA]</scope>
    <source>
        <strain evidence="5 8">JCM 16367</strain>
    </source>
</reference>
<dbReference type="Proteomes" id="UP000192374">
    <property type="component" value="Unassembled WGS sequence"/>
</dbReference>
<dbReference type="PANTHER" id="PTHR43343">
    <property type="entry name" value="PEPTIDASE S12"/>
    <property type="match status" value="1"/>
</dbReference>
<sequence length="137" mass="13918">MTQARHGRAVGHADRGPVPVGMVGTDGVVHGRHELRYHHGIHRRALHRPLPSRSGGSDHIAVPDAIQTDAAINPGSSGGALVDMNGALVGVNCAIAVVADDSGQGRIGSTGLGFAIPADHAKRVADALIADGVAPRT</sequence>
<feature type="region of interest" description="Disordered" evidence="4">
    <location>
        <begin position="1"/>
        <end position="21"/>
    </location>
</feature>
<dbReference type="PANTHER" id="PTHR43343:SF3">
    <property type="entry name" value="PROTEASE DO-LIKE 8, CHLOROPLASTIC"/>
    <property type="match status" value="1"/>
</dbReference>
<dbReference type="InterPro" id="IPR051201">
    <property type="entry name" value="Chloro_Bact_Ser_Proteases"/>
</dbReference>
<reference evidence="5" key="3">
    <citation type="submission" date="2020-02" db="EMBL/GenBank/DDBJ databases">
        <authorList>
            <person name="Matsumoto Y."/>
            <person name="Motooka D."/>
            <person name="Nakamura S."/>
        </authorList>
    </citation>
    <scope>NUCLEOTIDE SEQUENCE</scope>
    <source>
        <strain evidence="5">JCM 16367</strain>
    </source>
</reference>
<keyword evidence="2" id="KW-0645">Protease</keyword>
<accession>A0A7I7PKC8</accession>
<evidence type="ECO:0000313" key="8">
    <source>
        <dbReference type="Proteomes" id="UP000466894"/>
    </source>
</evidence>
<keyword evidence="3" id="KW-0378">Hydrolase</keyword>
<evidence type="ECO:0000256" key="2">
    <source>
        <dbReference type="ARBA" id="ARBA00022670"/>
    </source>
</evidence>
<keyword evidence="7" id="KW-1185">Reference proteome</keyword>
<dbReference type="Proteomes" id="UP000466894">
    <property type="component" value="Chromosome"/>
</dbReference>
<dbReference type="InterPro" id="IPR043504">
    <property type="entry name" value="Peptidase_S1_PA_chymotrypsin"/>
</dbReference>
<protein>
    <recommendedName>
        <fullName evidence="9">Serine protease</fullName>
    </recommendedName>
</protein>